<evidence type="ECO:0000259" key="3">
    <source>
        <dbReference type="Pfam" id="PF25583"/>
    </source>
</evidence>
<protein>
    <submittedName>
        <fullName evidence="4">Transcriptional regulator</fullName>
    </submittedName>
</protein>
<evidence type="ECO:0000259" key="1">
    <source>
        <dbReference type="Pfam" id="PF08279"/>
    </source>
</evidence>
<feature type="domain" description="WYL" evidence="2">
    <location>
        <begin position="165"/>
        <end position="230"/>
    </location>
</feature>
<dbReference type="Pfam" id="PF08279">
    <property type="entry name" value="HTH_11"/>
    <property type="match status" value="1"/>
</dbReference>
<feature type="domain" description="Helix-turn-helix type 11" evidence="1">
    <location>
        <begin position="7"/>
        <end position="59"/>
    </location>
</feature>
<evidence type="ECO:0000259" key="2">
    <source>
        <dbReference type="Pfam" id="PF13280"/>
    </source>
</evidence>
<comment type="caution">
    <text evidence="4">The sequence shown here is derived from an EMBL/GenBank/DDBJ whole genome shotgun (WGS) entry which is preliminary data.</text>
</comment>
<dbReference type="InterPro" id="IPR026881">
    <property type="entry name" value="WYL_dom"/>
</dbReference>
<dbReference type="InterPro" id="IPR051534">
    <property type="entry name" value="CBASS_pafABC_assoc_protein"/>
</dbReference>
<feature type="domain" description="WCX" evidence="3">
    <location>
        <begin position="265"/>
        <end position="340"/>
    </location>
</feature>
<dbReference type="EMBL" id="BSRI01000001">
    <property type="protein sequence ID" value="GLV55137.1"/>
    <property type="molecule type" value="Genomic_DNA"/>
</dbReference>
<dbReference type="Pfam" id="PF25583">
    <property type="entry name" value="WCX"/>
    <property type="match status" value="1"/>
</dbReference>
<dbReference type="InterPro" id="IPR028349">
    <property type="entry name" value="PafC-like"/>
</dbReference>
<dbReference type="Pfam" id="PF13280">
    <property type="entry name" value="WYL"/>
    <property type="match status" value="1"/>
</dbReference>
<dbReference type="PROSITE" id="PS52050">
    <property type="entry name" value="WYL"/>
    <property type="match status" value="1"/>
</dbReference>
<dbReference type="InterPro" id="IPR057727">
    <property type="entry name" value="WCX_dom"/>
</dbReference>
<dbReference type="InterPro" id="IPR036390">
    <property type="entry name" value="WH_DNA-bd_sf"/>
</dbReference>
<dbReference type="Gene3D" id="1.10.10.10">
    <property type="entry name" value="Winged helix-like DNA-binding domain superfamily/Winged helix DNA-binding domain"/>
    <property type="match status" value="1"/>
</dbReference>
<gene>
    <name evidence="4" type="ORF">KDH_19840</name>
</gene>
<proteinExistence type="predicted"/>
<dbReference type="Proteomes" id="UP001344906">
    <property type="component" value="Unassembled WGS sequence"/>
</dbReference>
<dbReference type="SUPFAM" id="SSF46785">
    <property type="entry name" value="Winged helix' DNA-binding domain"/>
    <property type="match status" value="1"/>
</dbReference>
<dbReference type="PIRSF" id="PIRSF016838">
    <property type="entry name" value="PafC"/>
    <property type="match status" value="1"/>
</dbReference>
<reference evidence="4 5" key="1">
    <citation type="submission" date="2023-02" db="EMBL/GenBank/DDBJ databases">
        <title>Dictyobacter halimunensis sp. nov., a new member of the class Ktedonobacteria from forest soil in a geothermal area.</title>
        <authorList>
            <person name="Rachmania M.K."/>
            <person name="Ningsih F."/>
            <person name="Sakai Y."/>
            <person name="Yabe S."/>
            <person name="Yokota A."/>
            <person name="Sjamsuridzal W."/>
        </authorList>
    </citation>
    <scope>NUCLEOTIDE SEQUENCE [LARGE SCALE GENOMIC DNA]</scope>
    <source>
        <strain evidence="4 5">S3.2.2.5</strain>
    </source>
</reference>
<accession>A0ABQ6FN79</accession>
<organism evidence="4 5">
    <name type="scientific">Dictyobacter halimunensis</name>
    <dbReference type="NCBI Taxonomy" id="3026934"/>
    <lineage>
        <taxon>Bacteria</taxon>
        <taxon>Bacillati</taxon>
        <taxon>Chloroflexota</taxon>
        <taxon>Ktedonobacteria</taxon>
        <taxon>Ktedonobacterales</taxon>
        <taxon>Dictyobacteraceae</taxon>
        <taxon>Dictyobacter</taxon>
    </lineage>
</organism>
<dbReference type="RefSeq" id="WP_338249212.1">
    <property type="nucleotide sequence ID" value="NZ_BSRI01000001.1"/>
</dbReference>
<evidence type="ECO:0000313" key="5">
    <source>
        <dbReference type="Proteomes" id="UP001344906"/>
    </source>
</evidence>
<name>A0ABQ6FN79_9CHLR</name>
<dbReference type="PANTHER" id="PTHR34580">
    <property type="match status" value="1"/>
</dbReference>
<dbReference type="InterPro" id="IPR036388">
    <property type="entry name" value="WH-like_DNA-bd_sf"/>
</dbReference>
<dbReference type="PANTHER" id="PTHR34580:SF3">
    <property type="entry name" value="PROTEIN PAFB"/>
    <property type="match status" value="1"/>
</dbReference>
<dbReference type="InterPro" id="IPR013196">
    <property type="entry name" value="HTH_11"/>
</dbReference>
<keyword evidence="5" id="KW-1185">Reference proteome</keyword>
<evidence type="ECO:0000313" key="4">
    <source>
        <dbReference type="EMBL" id="GLV55137.1"/>
    </source>
</evidence>
<sequence length="346" mass="40360">MQRFDRVFGILLFLRSKPSVPASELARHFEVSTRTIYRDLETLSVSGVPLYAQRGRQGGVRLLPGYFLPPLMFTQSEAIALLLGLTLQKSLRAIPFPAEREMAEKKLLAALPDPLRSVLTKAERLVGFEKTPNDIFHPELAQHESPLPSTPQEQPEIPQSRTITIFFQAVLESKRVLMQYASPYRSHASEVLMEPQGLFWDRDRWYLAGNPVKHEQVLRFWRADRVLDIKPLQPMSRVHNDFDVRAHLGRNWLQSAMEQWRQRSPVKIRLSRAQAERLGQDWYYRHAHFEPVAQDQMIMTFGEQDPEIVLELVRWLGPGAELLEPLIWRERMREELRQMLTSYTSQ</sequence>